<accession>A0A8R1UAH3</accession>
<dbReference type="InterPro" id="IPR011992">
    <property type="entry name" value="EF-hand-dom_pair"/>
</dbReference>
<dbReference type="Gene3D" id="1.10.238.10">
    <property type="entry name" value="EF-hand"/>
    <property type="match status" value="2"/>
</dbReference>
<evidence type="ECO:0000256" key="1">
    <source>
        <dbReference type="ARBA" id="ARBA00004496"/>
    </source>
</evidence>
<dbReference type="GO" id="GO:0032224">
    <property type="term" value="P:positive regulation of synaptic transmission, cholinergic"/>
    <property type="evidence" value="ECO:0007669"/>
    <property type="project" value="EnsemblMetazoa"/>
</dbReference>
<dbReference type="InterPro" id="IPR015154">
    <property type="entry name" value="EF-hand_dom_typ2"/>
</dbReference>
<sequence>MWPEKGEPPGSAHHSTSMPPIDNVGKGSTTTVAAAAAAPSATIEMQSIIDEMRTHDFDSIRFATYRAACKLRFIQKKTNVHKVDIWNMIEAFRENGLNALPVHSQVKSSRLELLLTTVYHNLNKRLDPSQQIDTDRSITLLQSFLLGAYDKQQTGRLTVFSIKIALATICAGKLVDKLRYIFSQIADPSGAMDHDRFADFLENALALATAVFEAPTFGYTEAAPAQCFPKDSTVNVSLFVETFLAEPTPSCLMWLPLLHRMASVEHVYHPVQCDACQARSFTGFRYKCQRCANYQLCQSCFWRGRTSGSHSNEHEMKEYSSYKSPTKQLAHSLHKSLQCLPTASAKAGSSPFDSRLHSSSSRPALDLSNIIPATPNALRRLHPPDPKPAAAAAAPPLFLPGQLSNGGADDEHRLIARYSAKLSGRAEYPVGSGRSLSERCLDDRTMIARLEEENSEMIREMNRLDSQVALSEDDHMSLIRERKWRLEEQMFAMQAKRRELMTQLEQLLPALNCDLLSAADDITNNMSTLVRHLDTATQEALVNGRASS</sequence>
<dbReference type="EnsemblMetazoa" id="PPA10666.1">
    <property type="protein sequence ID" value="PPA10666.1"/>
    <property type="gene ID" value="WBGene00100220"/>
</dbReference>
<keyword evidence="3" id="KW-0963">Cytoplasm</keyword>
<dbReference type="GO" id="GO:0008270">
    <property type="term" value="F:zinc ion binding"/>
    <property type="evidence" value="ECO:0007669"/>
    <property type="project" value="UniProtKB-KW"/>
</dbReference>
<keyword evidence="5" id="KW-0863">Zinc-finger</keyword>
<evidence type="ECO:0000256" key="8">
    <source>
        <dbReference type="SAM" id="MobiDB-lite"/>
    </source>
</evidence>
<dbReference type="SMART" id="SM00291">
    <property type="entry name" value="ZnF_ZZ"/>
    <property type="match status" value="1"/>
</dbReference>
<name>A0A2A6BMX7_PRIPA</name>
<dbReference type="Pfam" id="PF09068">
    <property type="entry name" value="EF-hand_2"/>
    <property type="match status" value="1"/>
</dbReference>
<dbReference type="AlphaFoldDB" id="A0A2A6BMX7"/>
<evidence type="ECO:0000313" key="10">
    <source>
        <dbReference type="Proteomes" id="UP000005239"/>
    </source>
</evidence>
<dbReference type="Gene3D" id="3.30.60.90">
    <property type="match status" value="1"/>
</dbReference>
<dbReference type="Pfam" id="PF09069">
    <property type="entry name" value="EF-hand_3"/>
    <property type="match status" value="1"/>
</dbReference>
<dbReference type="SUPFAM" id="SSF57850">
    <property type="entry name" value="RING/U-box"/>
    <property type="match status" value="1"/>
</dbReference>
<protein>
    <submittedName>
        <fullName evidence="9">ZZ-type domain-containing protein</fullName>
    </submittedName>
</protein>
<accession>A0A2A6BMX7</accession>
<keyword evidence="6" id="KW-0862">Zinc</keyword>
<comment type="similarity">
    <text evidence="2">Belongs to the dystrophin family. Dystrobrevin subfamily.</text>
</comment>
<dbReference type="Pfam" id="PF00569">
    <property type="entry name" value="ZZ"/>
    <property type="match status" value="1"/>
</dbReference>
<dbReference type="InterPro" id="IPR050774">
    <property type="entry name" value="KCMF1/Dystrophin"/>
</dbReference>
<dbReference type="InterPro" id="IPR015153">
    <property type="entry name" value="EF-hand_dom_typ1"/>
</dbReference>
<dbReference type="GO" id="GO:0045202">
    <property type="term" value="C:synapse"/>
    <property type="evidence" value="ECO:0000318"/>
    <property type="project" value="GO_Central"/>
</dbReference>
<dbReference type="GO" id="GO:0046716">
    <property type="term" value="P:muscle cell cellular homeostasis"/>
    <property type="evidence" value="ECO:0007669"/>
    <property type="project" value="EnsemblMetazoa"/>
</dbReference>
<organism evidence="9 10">
    <name type="scientific">Pristionchus pacificus</name>
    <name type="common">Parasitic nematode worm</name>
    <dbReference type="NCBI Taxonomy" id="54126"/>
    <lineage>
        <taxon>Eukaryota</taxon>
        <taxon>Metazoa</taxon>
        <taxon>Ecdysozoa</taxon>
        <taxon>Nematoda</taxon>
        <taxon>Chromadorea</taxon>
        <taxon>Rhabditida</taxon>
        <taxon>Rhabditina</taxon>
        <taxon>Diplogasteromorpha</taxon>
        <taxon>Diplogasteroidea</taxon>
        <taxon>Neodiplogasteridae</taxon>
        <taxon>Pristionchus</taxon>
    </lineage>
</organism>
<dbReference type="PROSITE" id="PS50135">
    <property type="entry name" value="ZF_ZZ_2"/>
    <property type="match status" value="1"/>
</dbReference>
<comment type="subcellular location">
    <subcellularLocation>
        <location evidence="1">Cytoplasm</location>
    </subcellularLocation>
</comment>
<dbReference type="InterPro" id="IPR043145">
    <property type="entry name" value="Znf_ZZ_sf"/>
</dbReference>
<evidence type="ECO:0000256" key="4">
    <source>
        <dbReference type="ARBA" id="ARBA00022723"/>
    </source>
</evidence>
<dbReference type="SUPFAM" id="SSF47473">
    <property type="entry name" value="EF-hand"/>
    <property type="match status" value="2"/>
</dbReference>
<dbReference type="PANTHER" id="PTHR12268">
    <property type="entry name" value="E3 UBIQUITIN-PROTEIN LIGASE KCMF1"/>
    <property type="match status" value="1"/>
</dbReference>
<gene>
    <name evidence="9" type="primary">WBGene00100220</name>
</gene>
<dbReference type="PANTHER" id="PTHR12268:SF27">
    <property type="entry name" value="DYSTROBREVIN, ISOFORM F"/>
    <property type="match status" value="1"/>
</dbReference>
<dbReference type="GO" id="GO:0045214">
    <property type="term" value="P:sarcomere organization"/>
    <property type="evidence" value="ECO:0007669"/>
    <property type="project" value="EnsemblMetazoa"/>
</dbReference>
<dbReference type="GO" id="GO:0007271">
    <property type="term" value="P:synaptic transmission, cholinergic"/>
    <property type="evidence" value="ECO:0007669"/>
    <property type="project" value="EnsemblMetazoa"/>
</dbReference>
<dbReference type="PIRSF" id="PIRSF038204">
    <property type="entry name" value="Distrobrevin"/>
    <property type="match status" value="1"/>
</dbReference>
<dbReference type="GO" id="GO:0040017">
    <property type="term" value="P:positive regulation of locomotion"/>
    <property type="evidence" value="ECO:0007669"/>
    <property type="project" value="EnsemblMetazoa"/>
</dbReference>
<evidence type="ECO:0000256" key="2">
    <source>
        <dbReference type="ARBA" id="ARBA00009563"/>
    </source>
</evidence>
<dbReference type="GO" id="GO:0005886">
    <property type="term" value="C:plasma membrane"/>
    <property type="evidence" value="ECO:0000318"/>
    <property type="project" value="GO_Central"/>
</dbReference>
<evidence type="ECO:0000256" key="6">
    <source>
        <dbReference type="ARBA" id="ARBA00022833"/>
    </source>
</evidence>
<evidence type="ECO:0000313" key="9">
    <source>
        <dbReference type="EnsemblMetazoa" id="PPA10666.1"/>
    </source>
</evidence>
<dbReference type="GO" id="GO:0099536">
    <property type="term" value="P:synaptic signaling"/>
    <property type="evidence" value="ECO:0000318"/>
    <property type="project" value="GO_Central"/>
</dbReference>
<keyword evidence="7" id="KW-0175">Coiled coil</keyword>
<reference evidence="9" key="2">
    <citation type="submission" date="2022-06" db="UniProtKB">
        <authorList>
            <consortium name="EnsemblMetazoa"/>
        </authorList>
    </citation>
    <scope>IDENTIFICATION</scope>
    <source>
        <strain evidence="9">PS312</strain>
    </source>
</reference>
<evidence type="ECO:0000256" key="3">
    <source>
        <dbReference type="ARBA" id="ARBA00022490"/>
    </source>
</evidence>
<dbReference type="GO" id="GO:0007626">
    <property type="term" value="P:locomotory behavior"/>
    <property type="evidence" value="ECO:0007669"/>
    <property type="project" value="EnsemblMetazoa"/>
</dbReference>
<dbReference type="InterPro" id="IPR017432">
    <property type="entry name" value="Distrobrevin"/>
</dbReference>
<dbReference type="GO" id="GO:0015870">
    <property type="term" value="P:acetylcholine transport"/>
    <property type="evidence" value="ECO:0007669"/>
    <property type="project" value="EnsemblMetazoa"/>
</dbReference>
<dbReference type="InterPro" id="IPR000433">
    <property type="entry name" value="Znf_ZZ"/>
</dbReference>
<keyword evidence="10" id="KW-1185">Reference proteome</keyword>
<dbReference type="CDD" id="cd02334">
    <property type="entry name" value="ZZ_dystrophin"/>
    <property type="match status" value="1"/>
</dbReference>
<dbReference type="CDD" id="cd16244">
    <property type="entry name" value="EFh_DTN"/>
    <property type="match status" value="1"/>
</dbReference>
<proteinExistence type="inferred from homology"/>
<dbReference type="OrthoDB" id="6019271at2759"/>
<reference evidence="10" key="1">
    <citation type="journal article" date="2008" name="Nat. Genet.">
        <title>The Pristionchus pacificus genome provides a unique perspective on nematode lifestyle and parasitism.</title>
        <authorList>
            <person name="Dieterich C."/>
            <person name="Clifton S.W."/>
            <person name="Schuster L.N."/>
            <person name="Chinwalla A."/>
            <person name="Delehaunty K."/>
            <person name="Dinkelacker I."/>
            <person name="Fulton L."/>
            <person name="Fulton R."/>
            <person name="Godfrey J."/>
            <person name="Minx P."/>
            <person name="Mitreva M."/>
            <person name="Roeseler W."/>
            <person name="Tian H."/>
            <person name="Witte H."/>
            <person name="Yang S.P."/>
            <person name="Wilson R.K."/>
            <person name="Sommer R.J."/>
        </authorList>
    </citation>
    <scope>NUCLEOTIDE SEQUENCE [LARGE SCALE GENOMIC DNA]</scope>
    <source>
        <strain evidence="10">PS312</strain>
    </source>
</reference>
<evidence type="ECO:0000256" key="7">
    <source>
        <dbReference type="ARBA" id="ARBA00023054"/>
    </source>
</evidence>
<evidence type="ECO:0000256" key="5">
    <source>
        <dbReference type="ARBA" id="ARBA00022771"/>
    </source>
</evidence>
<dbReference type="Proteomes" id="UP000005239">
    <property type="component" value="Unassembled WGS sequence"/>
</dbReference>
<dbReference type="GO" id="GO:0016014">
    <property type="term" value="C:dystrobrevin complex"/>
    <property type="evidence" value="ECO:0007669"/>
    <property type="project" value="EnsemblMetazoa"/>
</dbReference>
<keyword evidence="4" id="KW-0479">Metal-binding</keyword>
<dbReference type="GO" id="GO:0005277">
    <property type="term" value="F:acetylcholine transmembrane transporter activity"/>
    <property type="evidence" value="ECO:0007669"/>
    <property type="project" value="EnsemblMetazoa"/>
</dbReference>
<dbReference type="GO" id="GO:0008092">
    <property type="term" value="F:cytoskeletal protein binding"/>
    <property type="evidence" value="ECO:0007669"/>
    <property type="project" value="EnsemblMetazoa"/>
</dbReference>
<dbReference type="PROSITE" id="PS01357">
    <property type="entry name" value="ZF_ZZ_1"/>
    <property type="match status" value="1"/>
</dbReference>
<feature type="region of interest" description="Disordered" evidence="8">
    <location>
        <begin position="1"/>
        <end position="32"/>
    </location>
</feature>
<dbReference type="GO" id="GO:0005737">
    <property type="term" value="C:cytoplasm"/>
    <property type="evidence" value="ECO:0007669"/>
    <property type="project" value="UniProtKB-SubCell"/>
</dbReference>